<dbReference type="GO" id="GO:0008270">
    <property type="term" value="F:zinc ion binding"/>
    <property type="evidence" value="ECO:0007669"/>
    <property type="project" value="UniProtKB-KW"/>
</dbReference>
<dbReference type="AlphaFoldDB" id="A0A256JUA2"/>
<reference evidence="4 5" key="1">
    <citation type="journal article" date="2014" name="Front. Microbiol.">
        <title>Population and genomic analysis of the genus Halorubrum.</title>
        <authorList>
            <person name="Fullmer M.S."/>
            <person name="Soucy S.M."/>
            <person name="Swithers K.S."/>
            <person name="Makkay A.M."/>
            <person name="Wheeler R."/>
            <person name="Ventosa A."/>
            <person name="Gogarten J.P."/>
            <person name="Papke R.T."/>
        </authorList>
    </citation>
    <scope>NUCLEOTIDE SEQUENCE [LARGE SCALE GENOMIC DNA]</scope>
    <source>
        <strain evidence="4 5">G37</strain>
    </source>
</reference>
<organism evidence="4 5">
    <name type="scientific">Halorubrum ezzemoulense</name>
    <name type="common">Halorubrum chaoviator</name>
    <dbReference type="NCBI Taxonomy" id="337243"/>
    <lineage>
        <taxon>Archaea</taxon>
        <taxon>Methanobacteriati</taxon>
        <taxon>Methanobacteriota</taxon>
        <taxon>Stenosarchaea group</taxon>
        <taxon>Halobacteria</taxon>
        <taxon>Halobacteriales</taxon>
        <taxon>Haloferacaceae</taxon>
        <taxon>Halorubrum</taxon>
    </lineage>
</organism>
<dbReference type="EMBL" id="NHPB01000016">
    <property type="protein sequence ID" value="OYR72361.1"/>
    <property type="molecule type" value="Genomic_DNA"/>
</dbReference>
<evidence type="ECO:0000256" key="1">
    <source>
        <dbReference type="PROSITE-ProRule" id="PRU00325"/>
    </source>
</evidence>
<keyword evidence="1" id="KW-0862">Zinc</keyword>
<keyword evidence="1" id="KW-0863">Zinc-finger</keyword>
<dbReference type="Proteomes" id="UP000216758">
    <property type="component" value="Unassembled WGS sequence"/>
</dbReference>
<feature type="compositionally biased region" description="Acidic residues" evidence="2">
    <location>
        <begin position="108"/>
        <end position="118"/>
    </location>
</feature>
<proteinExistence type="predicted"/>
<feature type="compositionally biased region" description="Acidic residues" evidence="2">
    <location>
        <begin position="129"/>
        <end position="162"/>
    </location>
</feature>
<accession>A0A256JUA2</accession>
<evidence type="ECO:0000256" key="2">
    <source>
        <dbReference type="SAM" id="MobiDB-lite"/>
    </source>
</evidence>
<feature type="domain" description="SWIM-type" evidence="3">
    <location>
        <begin position="46"/>
        <end position="84"/>
    </location>
</feature>
<feature type="region of interest" description="Disordered" evidence="2">
    <location>
        <begin position="108"/>
        <end position="192"/>
    </location>
</feature>
<evidence type="ECO:0000313" key="4">
    <source>
        <dbReference type="EMBL" id="OYR72361.1"/>
    </source>
</evidence>
<evidence type="ECO:0000313" key="5">
    <source>
        <dbReference type="Proteomes" id="UP000216758"/>
    </source>
</evidence>
<evidence type="ECO:0000259" key="3">
    <source>
        <dbReference type="PROSITE" id="PS50966"/>
    </source>
</evidence>
<sequence length="275" mass="30165">MRLETLDFEQHRRDNRRDKVDLLAARIVRDDDRIVVRRDDADADAHIVQIVTVDGNWCGHCGCAGWEHNDGPCSHQWAVRRAHDADLIDIPERTPDAVIVSRRGQLELEDATDTDAEAATDGGQPAAVDDGDDDDGDDDDGGEVTNDDGDDDRLEDFEDFAGDGELVPDGGEVDIPAHLEDEDTAAAPADARTSATRIMRQRARRAKLACALRAARYEGAVQHAPPCLFNRVAIPSLTAITSRLPPEYSVEQDIDFSSLLNKTNNGPVKMTTEED</sequence>
<protein>
    <recommendedName>
        <fullName evidence="3">SWIM-type domain-containing protein</fullName>
    </recommendedName>
</protein>
<dbReference type="RefSeq" id="WP_179235190.1">
    <property type="nucleotide sequence ID" value="NZ_NHPB01000016.1"/>
</dbReference>
<keyword evidence="1" id="KW-0479">Metal-binding</keyword>
<gene>
    <name evidence="4" type="ORF">DJ78_03130</name>
</gene>
<dbReference type="PROSITE" id="PS50966">
    <property type="entry name" value="ZF_SWIM"/>
    <property type="match status" value="1"/>
</dbReference>
<name>A0A256JUA2_HALEZ</name>
<dbReference type="OrthoDB" id="318346at2157"/>
<dbReference type="InterPro" id="IPR007527">
    <property type="entry name" value="Znf_SWIM"/>
</dbReference>
<comment type="caution">
    <text evidence="4">The sequence shown here is derived from an EMBL/GenBank/DDBJ whole genome shotgun (WGS) entry which is preliminary data.</text>
</comment>